<organism evidence="1 2">
    <name type="scientific">Desulfofundulus kuznetsovii (strain DSM 6115 / VKM B-1805 / 17)</name>
    <name type="common">Desulfotomaculum kuznetsovii</name>
    <dbReference type="NCBI Taxonomy" id="760568"/>
    <lineage>
        <taxon>Bacteria</taxon>
        <taxon>Bacillati</taxon>
        <taxon>Bacillota</taxon>
        <taxon>Clostridia</taxon>
        <taxon>Eubacteriales</taxon>
        <taxon>Peptococcaceae</taxon>
        <taxon>Desulfofundulus</taxon>
    </lineage>
</organism>
<dbReference type="Proteomes" id="UP000009229">
    <property type="component" value="Chromosome"/>
</dbReference>
<protein>
    <submittedName>
        <fullName evidence="1">Uncharacterized protein</fullName>
    </submittedName>
</protein>
<reference evidence="2" key="1">
    <citation type="submission" date="2011-05" db="EMBL/GenBank/DDBJ databases">
        <title>Complete sequence of Desulfotomaculum kuznetsovii DSM 6115.</title>
        <authorList>
            <person name="Lucas S."/>
            <person name="Han J."/>
            <person name="Lapidus A."/>
            <person name="Cheng J.-F."/>
            <person name="Goodwin L."/>
            <person name="Pitluck S."/>
            <person name="Peters L."/>
            <person name="Mikhailova N."/>
            <person name="Lu M."/>
            <person name="Saunders E."/>
            <person name="Han C."/>
            <person name="Tapia R."/>
            <person name="Land M."/>
            <person name="Hauser L."/>
            <person name="Kyrpides N."/>
            <person name="Ivanova N."/>
            <person name="Pagani I."/>
            <person name="Nazina T."/>
            <person name="Ivanova A."/>
            <person name="Parshina S."/>
            <person name="Kuever J."/>
            <person name="Muyzer G."/>
            <person name="Plugge C."/>
            <person name="Stams A."/>
            <person name="Woyke T."/>
        </authorList>
    </citation>
    <scope>NUCLEOTIDE SEQUENCE [LARGE SCALE GENOMIC DNA]</scope>
    <source>
        <strain evidence="2">DSM 6115 / VKM B-1805 / 17</strain>
    </source>
</reference>
<dbReference type="AlphaFoldDB" id="A0AAU8PU31"/>
<gene>
    <name evidence="1" type="ordered locus">Desku_0618</name>
</gene>
<accession>A0AAU8PU31</accession>
<evidence type="ECO:0000313" key="1">
    <source>
        <dbReference type="EMBL" id="AEG14229.1"/>
    </source>
</evidence>
<keyword evidence="2" id="KW-1185">Reference proteome</keyword>
<evidence type="ECO:0000313" key="2">
    <source>
        <dbReference type="Proteomes" id="UP000009229"/>
    </source>
</evidence>
<proteinExistence type="predicted"/>
<dbReference type="KEGG" id="dku:Desku_0618"/>
<dbReference type="EMBL" id="CP002770">
    <property type="protein sequence ID" value="AEG14229.1"/>
    <property type="molecule type" value="Genomic_DNA"/>
</dbReference>
<sequence length="31" mass="3742">MSNNNNYKKTRIEFVNVKQVKGRRFSKERGI</sequence>
<name>A0AAU8PU31_DESK7</name>